<name>A0A8H3LGN4_9GLOM</name>
<feature type="region of interest" description="Disordered" evidence="1">
    <location>
        <begin position="282"/>
        <end position="337"/>
    </location>
</feature>
<protein>
    <recommendedName>
        <fullName evidence="4">DUF659 domain-containing protein</fullName>
    </recommendedName>
</protein>
<dbReference type="InterPro" id="IPR012337">
    <property type="entry name" value="RNaseH-like_sf"/>
</dbReference>
<comment type="caution">
    <text evidence="2">The sequence shown here is derived from an EMBL/GenBank/DDBJ whole genome shotgun (WGS) entry which is preliminary data.</text>
</comment>
<evidence type="ECO:0000256" key="1">
    <source>
        <dbReference type="SAM" id="MobiDB-lite"/>
    </source>
</evidence>
<feature type="compositionally biased region" description="Basic and acidic residues" evidence="1">
    <location>
        <begin position="290"/>
        <end position="303"/>
    </location>
</feature>
<feature type="region of interest" description="Disordered" evidence="1">
    <location>
        <begin position="515"/>
        <end position="545"/>
    </location>
</feature>
<organism evidence="2 3">
    <name type="scientific">Rhizophagus clarus</name>
    <dbReference type="NCBI Taxonomy" id="94130"/>
    <lineage>
        <taxon>Eukaryota</taxon>
        <taxon>Fungi</taxon>
        <taxon>Fungi incertae sedis</taxon>
        <taxon>Mucoromycota</taxon>
        <taxon>Glomeromycotina</taxon>
        <taxon>Glomeromycetes</taxon>
        <taxon>Glomerales</taxon>
        <taxon>Glomeraceae</taxon>
        <taxon>Rhizophagus</taxon>
    </lineage>
</organism>
<dbReference type="EMBL" id="BLAL01000160">
    <property type="protein sequence ID" value="GES86276.1"/>
    <property type="molecule type" value="Genomic_DNA"/>
</dbReference>
<evidence type="ECO:0000313" key="3">
    <source>
        <dbReference type="Proteomes" id="UP000615446"/>
    </source>
</evidence>
<accession>A0A8H3LGN4</accession>
<dbReference type="SUPFAM" id="SSF53098">
    <property type="entry name" value="Ribonuclease H-like"/>
    <property type="match status" value="1"/>
</dbReference>
<sequence length="914" mass="104609">MAHQMNLVFGDIFKENAVFQRVSNEAIRIVSYFHNSTFFTGNLRNKQERIYKKTVKLVLPGDTRWNSYYFCFYSIIKTQAALKFLSAKFNPERANVIRTNGIPNIIVDKRSKKSNGKCKLPDDIADSINDSEFWATLFSLQNLLYPLCGFLNKLQRDTARLYEVVHCFAYATKIFSEYHDSTFSEKMISRMEKRWKEGDDPYDNDSFNQFRGNVLDFWESTMEIGPELAKSSMGFFHTNRRNRLDHTKVLAMSKIRGDILYERQIKEVIQSDQQMRRLHIATPIAEDSNNSDKEEQNIDKEDLITVSDDDNNVNDNNNNKEKGERDEVEPNTEENENQWNAIISQWIEETNYENRVENSNDELLLNGDLDNDFLQLLNYSTPKRSPFESSTSTPRSSLYHESNNSELARVINCDLAMNNLTTFDTAENIWANLNLRCIEKFGNQNHIKNNITISDIMWASMTLPAYRSWNAMKDYFDYIDSWMTKINNFCNNNSKTADISNSDSIIGESSYHKTNESAKLNSSPQASPVANKSDELNAPPVANENNELNSQALPIANKSADNESTKLNSSIQAPPVAVPEKVSVKVPLTKAPVRSPTLKLAEKVPGAEVFVVVETQTSKMKTPVKSQALVSEVSEESQELASTSTSLVKKRKLNCVEIFSDEDVDESDHDDKTIMKEEKLNSAQMLLFKKGKKLRDILLASNDEQLVTSAPSKTSAIFNALAELSMAEKIAVVNEKSAMDRINQWKKQELCCENLVIAAESFNLLHLASLVQIYDDLSMLAERLEIKNTKSWVISFMRSKLNIDQKAEQRNRLGCDRLRKLFNDGITPAQLAQAGCRKCDFFVKQKYYDIFLSQIPAQQSITSSQPDERISEIMSNQDFTMQERKSDVVFKLSLSEEFRDLREKFKGSEYIEWA</sequence>
<feature type="compositionally biased region" description="Polar residues" evidence="1">
    <location>
        <begin position="517"/>
        <end position="530"/>
    </location>
</feature>
<proteinExistence type="predicted"/>
<gene>
    <name evidence="2" type="ORF">RCL2_001334000</name>
</gene>
<feature type="compositionally biased region" description="Acidic residues" evidence="1">
    <location>
        <begin position="326"/>
        <end position="336"/>
    </location>
</feature>
<evidence type="ECO:0000313" key="2">
    <source>
        <dbReference type="EMBL" id="GES86276.1"/>
    </source>
</evidence>
<dbReference type="Proteomes" id="UP000615446">
    <property type="component" value="Unassembled WGS sequence"/>
</dbReference>
<reference evidence="2" key="1">
    <citation type="submission" date="2019-10" db="EMBL/GenBank/DDBJ databases">
        <title>Conservation and host-specific expression of non-tandemly repeated heterogenous ribosome RNA gene in arbuscular mycorrhizal fungi.</title>
        <authorList>
            <person name="Maeda T."/>
            <person name="Kobayashi Y."/>
            <person name="Nakagawa T."/>
            <person name="Ezawa T."/>
            <person name="Yamaguchi K."/>
            <person name="Bino T."/>
            <person name="Nishimoto Y."/>
            <person name="Shigenobu S."/>
            <person name="Kawaguchi M."/>
        </authorList>
    </citation>
    <scope>NUCLEOTIDE SEQUENCE</scope>
    <source>
        <strain evidence="2">HR1</strain>
    </source>
</reference>
<dbReference type="AlphaFoldDB" id="A0A8H3LGN4"/>
<evidence type="ECO:0008006" key="4">
    <source>
        <dbReference type="Google" id="ProtNLM"/>
    </source>
</evidence>